<evidence type="ECO:0000313" key="3">
    <source>
        <dbReference type="Proteomes" id="UP000500741"/>
    </source>
</evidence>
<organism evidence="2 3">
    <name type="scientific">Weissella coleopterorum</name>
    <dbReference type="NCBI Taxonomy" id="2714949"/>
    <lineage>
        <taxon>Bacteria</taxon>
        <taxon>Bacillati</taxon>
        <taxon>Bacillota</taxon>
        <taxon>Bacilli</taxon>
        <taxon>Lactobacillales</taxon>
        <taxon>Lactobacillaceae</taxon>
        <taxon>Weissella</taxon>
    </lineage>
</organism>
<dbReference type="Proteomes" id="UP000500741">
    <property type="component" value="Chromosome"/>
</dbReference>
<feature type="region of interest" description="Disordered" evidence="1">
    <location>
        <begin position="242"/>
        <end position="277"/>
    </location>
</feature>
<evidence type="ECO:0000313" key="2">
    <source>
        <dbReference type="EMBL" id="QIL49839.1"/>
    </source>
</evidence>
<dbReference type="RefSeq" id="WP_166008870.1">
    <property type="nucleotide sequence ID" value="NZ_CP049888.1"/>
</dbReference>
<reference evidence="2 3" key="1">
    <citation type="submission" date="2020-03" db="EMBL/GenBank/DDBJ databases">
        <title>Weissella sp. nov., isolated from Cybister lewisianus.</title>
        <authorList>
            <person name="Hyun D.-W."/>
            <person name="Bae J.-W."/>
        </authorList>
    </citation>
    <scope>NUCLEOTIDE SEQUENCE [LARGE SCALE GENOMIC DNA]</scope>
    <source>
        <strain evidence="2 3">HDW19</strain>
    </source>
</reference>
<sequence length="277" mass="30056">MTINKFGNLSVQGTSLGKLPYVGPNKVGNNSDVKVAVVNMGDSFETMNILPQPGFDYNKPFGLAMKLINGKIGGGEAKTNRSGGARVATFSGTLVEETSSERDSIPEVEFDSTFITGKNHNAVAQIRSKDAFDKENLILFGIDKNLKMDSRNAPERNEAGEPIISNYQLNFVPAEKATKGELSEDDYIRVLLVPAIYDNVKDKIKRGVKIVPQGLQFAFVGNDATDWTVYAQDLTIVEGQGTTTLEKPVESKPTPAVENKPANESKPKADNEKGAKN</sequence>
<name>A0A6G8AXZ9_9LACO</name>
<protein>
    <submittedName>
        <fullName evidence="2">Uncharacterized protein</fullName>
    </submittedName>
</protein>
<gene>
    <name evidence="2" type="ORF">G7084_00500</name>
</gene>
<accession>A0A6G8AXZ9</accession>
<dbReference type="KEGG" id="wco:G7084_00500"/>
<evidence type="ECO:0000256" key="1">
    <source>
        <dbReference type="SAM" id="MobiDB-lite"/>
    </source>
</evidence>
<dbReference type="AlphaFoldDB" id="A0A6G8AXZ9"/>
<dbReference type="EMBL" id="CP049888">
    <property type="protein sequence ID" value="QIL49839.1"/>
    <property type="molecule type" value="Genomic_DNA"/>
</dbReference>
<keyword evidence="3" id="KW-1185">Reference proteome</keyword>
<feature type="compositionally biased region" description="Basic and acidic residues" evidence="1">
    <location>
        <begin position="261"/>
        <end position="277"/>
    </location>
</feature>
<proteinExistence type="predicted"/>